<accession>A0A1L7WPE0</accession>
<protein>
    <recommendedName>
        <fullName evidence="5">CENP-V/GFA domain-containing protein</fullName>
    </recommendedName>
</protein>
<name>A0A1L7WPE0_9HELO</name>
<dbReference type="Proteomes" id="UP000184330">
    <property type="component" value="Unassembled WGS sequence"/>
</dbReference>
<gene>
    <name evidence="6" type="ORF">PAC_04517</name>
</gene>
<feature type="domain" description="CENP-V/GFA" evidence="5">
    <location>
        <begin position="1"/>
        <end position="123"/>
    </location>
</feature>
<dbReference type="Gene3D" id="3.90.1590.10">
    <property type="entry name" value="glutathione-dependent formaldehyde- activating enzyme (gfa)"/>
    <property type="match status" value="1"/>
</dbReference>
<dbReference type="InterPro" id="IPR006913">
    <property type="entry name" value="CENP-V/GFA"/>
</dbReference>
<dbReference type="GO" id="GO:0046872">
    <property type="term" value="F:metal ion binding"/>
    <property type="evidence" value="ECO:0007669"/>
    <property type="project" value="UniProtKB-KW"/>
</dbReference>
<proteinExistence type="inferred from homology"/>
<dbReference type="PROSITE" id="PS51891">
    <property type="entry name" value="CENP_V_GFA"/>
    <property type="match status" value="1"/>
</dbReference>
<evidence type="ECO:0000256" key="2">
    <source>
        <dbReference type="ARBA" id="ARBA00022723"/>
    </source>
</evidence>
<reference evidence="6 7" key="1">
    <citation type="submission" date="2016-03" db="EMBL/GenBank/DDBJ databases">
        <authorList>
            <person name="Ploux O."/>
        </authorList>
    </citation>
    <scope>NUCLEOTIDE SEQUENCE [LARGE SCALE GENOMIC DNA]</scope>
    <source>
        <strain evidence="6 7">UAMH 11012</strain>
    </source>
</reference>
<dbReference type="PANTHER" id="PTHR33337:SF43">
    <property type="entry name" value="CENP-V_GFA DOMAIN-CONTAINING PROTEIN"/>
    <property type="match status" value="1"/>
</dbReference>
<evidence type="ECO:0000256" key="1">
    <source>
        <dbReference type="ARBA" id="ARBA00005495"/>
    </source>
</evidence>
<dbReference type="InterPro" id="IPR011057">
    <property type="entry name" value="Mss4-like_sf"/>
</dbReference>
<keyword evidence="4" id="KW-0456">Lyase</keyword>
<sequence>MEGTCLCGAITVRVKDPELFSRRRGHICRCTNCKKTAGSALATNLIIENEKFEIIGEENLKKYTDTKTLSGTPLGRYFCSTCGNPIKSVTPLYERKTILKLGIFPQIPTPEWESFSASRQKWEVPLEGAVQYKTKSFGDKLE</sequence>
<organism evidence="6 7">
    <name type="scientific">Phialocephala subalpina</name>
    <dbReference type="NCBI Taxonomy" id="576137"/>
    <lineage>
        <taxon>Eukaryota</taxon>
        <taxon>Fungi</taxon>
        <taxon>Dikarya</taxon>
        <taxon>Ascomycota</taxon>
        <taxon>Pezizomycotina</taxon>
        <taxon>Leotiomycetes</taxon>
        <taxon>Helotiales</taxon>
        <taxon>Mollisiaceae</taxon>
        <taxon>Phialocephala</taxon>
        <taxon>Phialocephala fortinii species complex</taxon>
    </lineage>
</organism>
<evidence type="ECO:0000313" key="7">
    <source>
        <dbReference type="Proteomes" id="UP000184330"/>
    </source>
</evidence>
<dbReference type="GO" id="GO:0016846">
    <property type="term" value="F:carbon-sulfur lyase activity"/>
    <property type="evidence" value="ECO:0007669"/>
    <property type="project" value="InterPro"/>
</dbReference>
<evidence type="ECO:0000313" key="6">
    <source>
        <dbReference type="EMBL" id="CZR54633.1"/>
    </source>
</evidence>
<comment type="similarity">
    <text evidence="1">Belongs to the Gfa family.</text>
</comment>
<evidence type="ECO:0000256" key="3">
    <source>
        <dbReference type="ARBA" id="ARBA00022833"/>
    </source>
</evidence>
<dbReference type="SUPFAM" id="SSF51316">
    <property type="entry name" value="Mss4-like"/>
    <property type="match status" value="1"/>
</dbReference>
<keyword evidence="2" id="KW-0479">Metal-binding</keyword>
<dbReference type="STRING" id="576137.A0A1L7WPE0"/>
<dbReference type="OrthoDB" id="9985472at2759"/>
<evidence type="ECO:0000259" key="5">
    <source>
        <dbReference type="PROSITE" id="PS51891"/>
    </source>
</evidence>
<keyword evidence="3" id="KW-0862">Zinc</keyword>
<evidence type="ECO:0000256" key="4">
    <source>
        <dbReference type="ARBA" id="ARBA00023239"/>
    </source>
</evidence>
<dbReference type="AlphaFoldDB" id="A0A1L7WPE0"/>
<dbReference type="Pfam" id="PF04828">
    <property type="entry name" value="GFA"/>
    <property type="match status" value="1"/>
</dbReference>
<dbReference type="PANTHER" id="PTHR33337">
    <property type="entry name" value="GFA DOMAIN-CONTAINING PROTEIN"/>
    <property type="match status" value="1"/>
</dbReference>
<keyword evidence="7" id="KW-1185">Reference proteome</keyword>
<dbReference type="EMBL" id="FJOG01000005">
    <property type="protein sequence ID" value="CZR54633.1"/>
    <property type="molecule type" value="Genomic_DNA"/>
</dbReference>